<dbReference type="SUPFAM" id="SSF46689">
    <property type="entry name" value="Homeodomain-like"/>
    <property type="match status" value="2"/>
</dbReference>
<gene>
    <name evidence="5" type="ORF">GC105_11790</name>
</gene>
<dbReference type="EMBL" id="WHNX01000019">
    <property type="protein sequence ID" value="MPW26472.1"/>
    <property type="molecule type" value="Genomic_DNA"/>
</dbReference>
<dbReference type="GO" id="GO:0003700">
    <property type="term" value="F:DNA-binding transcription factor activity"/>
    <property type="evidence" value="ECO:0007669"/>
    <property type="project" value="InterPro"/>
</dbReference>
<dbReference type="GO" id="GO:0043565">
    <property type="term" value="F:sequence-specific DNA binding"/>
    <property type="evidence" value="ECO:0007669"/>
    <property type="project" value="InterPro"/>
</dbReference>
<evidence type="ECO:0000256" key="1">
    <source>
        <dbReference type="ARBA" id="ARBA00023015"/>
    </source>
</evidence>
<evidence type="ECO:0000256" key="3">
    <source>
        <dbReference type="ARBA" id="ARBA00023163"/>
    </source>
</evidence>
<keyword evidence="6" id="KW-1185">Reference proteome</keyword>
<dbReference type="InterPro" id="IPR053142">
    <property type="entry name" value="PchR_regulatory_protein"/>
</dbReference>
<dbReference type="Proteomes" id="UP000440004">
    <property type="component" value="Unassembled WGS sequence"/>
</dbReference>
<dbReference type="AlphaFoldDB" id="A0A6A7KAS7"/>
<sequence length="320" mass="37208">MQTILDQLYLPYLSKLGFFETTAPTSFKRCGLYYELDSSIGTGYYWIYPVEALYAISVYQFTFKEDFLLQYEHPAFLNLGSYSSASSKLIYDGLHSQRESLLGYARQEEWYDQTIQKDTPIYSVGLSLLPEFYNKFLPNRFSKNFKELENILPKLNGVDMIPEVEMVLKQIRASRPSTMTAKMYYEGKMLEIISLIMQWEENQSMYSTGIHIPEWVMESLNEIYTYLNQHYTNHVSLDTLVKMACMSQNKLTGAFKQAFGITITERIQTLRIEKAKQILLNSDWDISRVANAVGYKQHSSFSVLFKRTTGLTPNEFRKLG</sequence>
<protein>
    <submittedName>
        <fullName evidence="5">Helix-turn-helix domain-containing protein</fullName>
    </submittedName>
</protein>
<accession>A0A6A7KAS7</accession>
<dbReference type="RefSeq" id="WP_152805020.1">
    <property type="nucleotide sequence ID" value="NZ_WHNX01000019.1"/>
</dbReference>
<dbReference type="InterPro" id="IPR020449">
    <property type="entry name" value="Tscrpt_reg_AraC-type_HTH"/>
</dbReference>
<dbReference type="PROSITE" id="PS01124">
    <property type="entry name" value="HTH_ARAC_FAMILY_2"/>
    <property type="match status" value="1"/>
</dbReference>
<dbReference type="InterPro" id="IPR018060">
    <property type="entry name" value="HTH_AraC"/>
</dbReference>
<keyword evidence="1" id="KW-0805">Transcription regulation</keyword>
<feature type="domain" description="HTH araC/xylS-type" evidence="4">
    <location>
        <begin position="221"/>
        <end position="319"/>
    </location>
</feature>
<evidence type="ECO:0000313" key="6">
    <source>
        <dbReference type="Proteomes" id="UP000440004"/>
    </source>
</evidence>
<dbReference type="InterPro" id="IPR018062">
    <property type="entry name" value="HTH_AraC-typ_CS"/>
</dbReference>
<dbReference type="SMART" id="SM00342">
    <property type="entry name" value="HTH_ARAC"/>
    <property type="match status" value="1"/>
</dbReference>
<dbReference type="Gene3D" id="1.10.10.60">
    <property type="entry name" value="Homeodomain-like"/>
    <property type="match status" value="2"/>
</dbReference>
<evidence type="ECO:0000256" key="2">
    <source>
        <dbReference type="ARBA" id="ARBA00023125"/>
    </source>
</evidence>
<dbReference type="PANTHER" id="PTHR47893">
    <property type="entry name" value="REGULATORY PROTEIN PCHR"/>
    <property type="match status" value="1"/>
</dbReference>
<comment type="caution">
    <text evidence="5">The sequence shown here is derived from an EMBL/GenBank/DDBJ whole genome shotgun (WGS) entry which is preliminary data.</text>
</comment>
<dbReference type="PROSITE" id="PS00041">
    <property type="entry name" value="HTH_ARAC_FAMILY_1"/>
    <property type="match status" value="1"/>
</dbReference>
<keyword evidence="3" id="KW-0804">Transcription</keyword>
<proteinExistence type="predicted"/>
<keyword evidence="2" id="KW-0238">DNA-binding</keyword>
<evidence type="ECO:0000313" key="5">
    <source>
        <dbReference type="EMBL" id="MPW26472.1"/>
    </source>
</evidence>
<reference evidence="5 6" key="1">
    <citation type="submission" date="2019-10" db="EMBL/GenBank/DDBJ databases">
        <title>Alkalibaculum tamaniensis sp.nov., a new alkaliphilic acetogen, isolated on methoxylated aromatics from a mud volcano.</title>
        <authorList>
            <person name="Khomyakova M.A."/>
            <person name="Merkel A.Y."/>
            <person name="Bonch-Osmolovskaya E.A."/>
            <person name="Slobodkin A.I."/>
        </authorList>
    </citation>
    <scope>NUCLEOTIDE SEQUENCE [LARGE SCALE GENOMIC DNA]</scope>
    <source>
        <strain evidence="5 6">M08DMB</strain>
    </source>
</reference>
<dbReference type="PANTHER" id="PTHR47893:SF1">
    <property type="entry name" value="REGULATORY PROTEIN PCHR"/>
    <property type="match status" value="1"/>
</dbReference>
<dbReference type="InterPro" id="IPR009057">
    <property type="entry name" value="Homeodomain-like_sf"/>
</dbReference>
<organism evidence="5 6">
    <name type="scientific">Alkalibaculum sporogenes</name>
    <dbReference type="NCBI Taxonomy" id="2655001"/>
    <lineage>
        <taxon>Bacteria</taxon>
        <taxon>Bacillati</taxon>
        <taxon>Bacillota</taxon>
        <taxon>Clostridia</taxon>
        <taxon>Eubacteriales</taxon>
        <taxon>Eubacteriaceae</taxon>
        <taxon>Alkalibaculum</taxon>
    </lineage>
</organism>
<evidence type="ECO:0000259" key="4">
    <source>
        <dbReference type="PROSITE" id="PS01124"/>
    </source>
</evidence>
<dbReference type="Pfam" id="PF12833">
    <property type="entry name" value="HTH_18"/>
    <property type="match status" value="1"/>
</dbReference>
<name>A0A6A7KAS7_9FIRM</name>
<dbReference type="PRINTS" id="PR00032">
    <property type="entry name" value="HTHARAC"/>
</dbReference>